<feature type="transmembrane region" description="Helical" evidence="1">
    <location>
        <begin position="41"/>
        <end position="62"/>
    </location>
</feature>
<feature type="transmembrane region" description="Helical" evidence="1">
    <location>
        <begin position="208"/>
        <end position="225"/>
    </location>
</feature>
<evidence type="ECO:0000313" key="2">
    <source>
        <dbReference type="EMBL" id="UYP46975.1"/>
    </source>
</evidence>
<proteinExistence type="predicted"/>
<name>A0ABY6HTX9_9ARCH</name>
<keyword evidence="3" id="KW-1185">Reference proteome</keyword>
<dbReference type="Proteomes" id="UP001208689">
    <property type="component" value="Chromosome"/>
</dbReference>
<evidence type="ECO:0000313" key="3">
    <source>
        <dbReference type="Proteomes" id="UP001208689"/>
    </source>
</evidence>
<keyword evidence="1" id="KW-0812">Transmembrane</keyword>
<dbReference type="EMBL" id="CP104013">
    <property type="protein sequence ID" value="UYP46975.1"/>
    <property type="molecule type" value="Genomic_DNA"/>
</dbReference>
<feature type="transmembrane region" description="Helical" evidence="1">
    <location>
        <begin position="159"/>
        <end position="185"/>
    </location>
</feature>
<accession>A0ABY6HTX9</accession>
<gene>
    <name evidence="2" type="ORF">NEF87_003260</name>
</gene>
<feature type="transmembrane region" description="Helical" evidence="1">
    <location>
        <begin position="6"/>
        <end position="29"/>
    </location>
</feature>
<sequence length="271" mass="31547">MVMIDNIPSIIFLWCYMFIIWGNLIHIWMKKPAERAKSWKLLFGAFFLLAFGDVFHLLPRTYLWFQYSIGHQIDIYTSPMGVSIYGIGLILTGITMTFFYLLFYLFWKEHFINRVNIPGLLNIKKRIKIFDGIAFGSVIIRNILILLPWNNYGSEPVLYLGFISFRLLTNLPLYIIGLEVLYLFLKSTRKTQSTNVVHPDITTALKRSSVWIIVSFVTYTITLLGSPAIPLLGMMMIPKTIAYLLVFYYMKKFILLNPSSMKFEKEFALAI</sequence>
<feature type="transmembrane region" description="Helical" evidence="1">
    <location>
        <begin position="82"/>
        <end position="107"/>
    </location>
</feature>
<organism evidence="2 3">
    <name type="scientific">Candidatus Lokiarchaeum ossiferum</name>
    <dbReference type="NCBI Taxonomy" id="2951803"/>
    <lineage>
        <taxon>Archaea</taxon>
        <taxon>Promethearchaeati</taxon>
        <taxon>Promethearchaeota</taxon>
        <taxon>Promethearchaeia</taxon>
        <taxon>Promethearchaeales</taxon>
        <taxon>Promethearchaeaceae</taxon>
        <taxon>Candidatus Lokiarchaeum</taxon>
    </lineage>
</organism>
<reference evidence="2" key="1">
    <citation type="submission" date="2022-09" db="EMBL/GenBank/DDBJ databases">
        <title>Actin cytoskeleton and complex cell architecture in an #Asgard archaeon.</title>
        <authorList>
            <person name="Ponce Toledo R.I."/>
            <person name="Schleper C."/>
            <person name="Rodrigues Oliveira T."/>
            <person name="Wollweber F."/>
            <person name="Xu J."/>
            <person name="Rittmann S."/>
            <person name="Klingl A."/>
            <person name="Pilhofer M."/>
        </authorList>
    </citation>
    <scope>NUCLEOTIDE SEQUENCE</scope>
    <source>
        <strain evidence="2">B-35</strain>
    </source>
</reference>
<keyword evidence="1" id="KW-0472">Membrane</keyword>
<evidence type="ECO:0000256" key="1">
    <source>
        <dbReference type="SAM" id="Phobius"/>
    </source>
</evidence>
<feature type="transmembrane region" description="Helical" evidence="1">
    <location>
        <begin position="128"/>
        <end position="147"/>
    </location>
</feature>
<protein>
    <submittedName>
        <fullName evidence="2">Uncharacterized protein</fullName>
    </submittedName>
</protein>
<keyword evidence="1" id="KW-1133">Transmembrane helix</keyword>